<protein>
    <submittedName>
        <fullName evidence="1">Uncharacterized protein</fullName>
    </submittedName>
</protein>
<evidence type="ECO:0000313" key="1">
    <source>
        <dbReference type="EMBL" id="KAJ4392117.1"/>
    </source>
</evidence>
<dbReference type="Proteomes" id="UP001140453">
    <property type="component" value="Unassembled WGS sequence"/>
</dbReference>
<name>A0A9W9CX02_9PEZI</name>
<accession>A0A9W9CX02</accession>
<sequence length="194" mass="21274">MPGLSFPLNLTSLPPAPSVATISTTSTGDASFAAVPLGEQPQDIGCAVDIEPPFKTRCTHAAEVYVPSNSSSTPDINVGCHWDKDGSMHRCRISMASGHTGRICNTHNKHVVVVVVVVVVVKPYKSPAIVNRDTVVRDLTKCHRDDHDCHIIGILALCDGDQQDFHIFGPPPFRDHDDHDFDVFRKYNFSVIIY</sequence>
<keyword evidence="2" id="KW-1185">Reference proteome</keyword>
<evidence type="ECO:0000313" key="2">
    <source>
        <dbReference type="Proteomes" id="UP001140453"/>
    </source>
</evidence>
<reference evidence="1" key="1">
    <citation type="submission" date="2022-10" db="EMBL/GenBank/DDBJ databases">
        <title>Tapping the CABI collections for fungal endophytes: first genome assemblies for Collariella, Neodidymelliopsis, Ascochyta clinopodiicola, Didymella pomorum, Didymosphaeria variabile, Neocosmospora piperis and Neocucurbitaria cava.</title>
        <authorList>
            <person name="Hill R."/>
        </authorList>
    </citation>
    <scope>NUCLEOTIDE SEQUENCE</scope>
    <source>
        <strain evidence="1">IMI 355082</strain>
    </source>
</reference>
<dbReference type="EMBL" id="JAPEVB010000003">
    <property type="protein sequence ID" value="KAJ4392117.1"/>
    <property type="molecule type" value="Genomic_DNA"/>
</dbReference>
<organism evidence="1 2">
    <name type="scientific">Gnomoniopsis smithogilvyi</name>
    <dbReference type="NCBI Taxonomy" id="1191159"/>
    <lineage>
        <taxon>Eukaryota</taxon>
        <taxon>Fungi</taxon>
        <taxon>Dikarya</taxon>
        <taxon>Ascomycota</taxon>
        <taxon>Pezizomycotina</taxon>
        <taxon>Sordariomycetes</taxon>
        <taxon>Sordariomycetidae</taxon>
        <taxon>Diaporthales</taxon>
        <taxon>Gnomoniaceae</taxon>
        <taxon>Gnomoniopsis</taxon>
    </lineage>
</organism>
<dbReference type="AlphaFoldDB" id="A0A9W9CX02"/>
<gene>
    <name evidence="1" type="ORF">N0V93_005739</name>
</gene>
<proteinExistence type="predicted"/>
<comment type="caution">
    <text evidence="1">The sequence shown here is derived from an EMBL/GenBank/DDBJ whole genome shotgun (WGS) entry which is preliminary data.</text>
</comment>